<dbReference type="AlphaFoldDB" id="A0A848F6P2"/>
<name>A0A848F6P2_9BURK</name>
<feature type="transmembrane region" description="Helical" evidence="2">
    <location>
        <begin position="81"/>
        <end position="105"/>
    </location>
</feature>
<keyword evidence="5" id="KW-1185">Reference proteome</keyword>
<evidence type="ECO:0000313" key="4">
    <source>
        <dbReference type="EMBL" id="NML15042.1"/>
    </source>
</evidence>
<keyword evidence="2" id="KW-0472">Membrane</keyword>
<dbReference type="RefSeq" id="WP_169159937.1">
    <property type="nucleotide sequence ID" value="NZ_JABBFW010000004.1"/>
</dbReference>
<evidence type="ECO:0000256" key="2">
    <source>
        <dbReference type="SAM" id="Phobius"/>
    </source>
</evidence>
<gene>
    <name evidence="4" type="ORF">HHL10_08640</name>
</gene>
<sequence>MAIFGTPGGLSQQPRGHAGFGPVAASSPGPLLGTEAEQPLSARVRCVREAYTQALLLAPAAIQRETGYRLQELLDGLLPGLLQLLIVLVASTMLGSAAGAALGALGGGVGALPGAAVGAQAGLDLGVALLAWLGLGTLALSIAQGIGPLSSRVAHALDLAWNAAGSGAEFTRIHAAAQELAQAVAELLRLVLMAIVAYLAKAPTLAATARSGGSLAELSAVLRQSRLGAGFAQWVEANAATLMSNPKLRPNKASSFPSALSDAADGRPGITAEGGKKTASAAPRGPEKSVDFTDGVPLGSRRGIAPPGLEPKALQSPGWPDLPASHAVNFNTAEPVVLKPGTKLYRVIDQKSNPAGSYWSEELPRSRAQWRSDLAVKNDWNNNGSYVEYTVPAGDGLKVWRGSAAAQSLEGTDRYLPGGGTQVWMPPGTVVPSTPRPTGW</sequence>
<comment type="caution">
    <text evidence="4">The sequence shown here is derived from an EMBL/GenBank/DDBJ whole genome shotgun (WGS) entry which is preliminary data.</text>
</comment>
<protein>
    <recommendedName>
        <fullName evidence="3">NAD(+)--protein-arginine ADP-ribosyltransferase Tre1-like N-terminal domain-containing protein</fullName>
    </recommendedName>
</protein>
<keyword evidence="2" id="KW-1133">Transmembrane helix</keyword>
<dbReference type="InterPro" id="IPR049195">
    <property type="entry name" value="Tre1-like_N"/>
</dbReference>
<evidence type="ECO:0000256" key="1">
    <source>
        <dbReference type="SAM" id="MobiDB-lite"/>
    </source>
</evidence>
<proteinExistence type="predicted"/>
<dbReference type="Proteomes" id="UP000574067">
    <property type="component" value="Unassembled WGS sequence"/>
</dbReference>
<accession>A0A848F6P2</accession>
<dbReference type="Pfam" id="PF21724">
    <property type="entry name" value="DUF6861"/>
    <property type="match status" value="1"/>
</dbReference>
<organism evidence="4 5">
    <name type="scientific">Azohydromonas caseinilytica</name>
    <dbReference type="NCBI Taxonomy" id="2728836"/>
    <lineage>
        <taxon>Bacteria</taxon>
        <taxon>Pseudomonadati</taxon>
        <taxon>Pseudomonadota</taxon>
        <taxon>Betaproteobacteria</taxon>
        <taxon>Burkholderiales</taxon>
        <taxon>Sphaerotilaceae</taxon>
        <taxon>Azohydromonas</taxon>
    </lineage>
</organism>
<feature type="region of interest" description="Disordered" evidence="1">
    <location>
        <begin position="246"/>
        <end position="318"/>
    </location>
</feature>
<feature type="domain" description="NAD(+)--protein-arginine ADP-ribosyltransferase Tre1-like N-terminal" evidence="3">
    <location>
        <begin position="47"/>
        <end position="238"/>
    </location>
</feature>
<evidence type="ECO:0000259" key="3">
    <source>
        <dbReference type="Pfam" id="PF21724"/>
    </source>
</evidence>
<dbReference type="EMBL" id="JABBFW010000004">
    <property type="protein sequence ID" value="NML15042.1"/>
    <property type="molecule type" value="Genomic_DNA"/>
</dbReference>
<reference evidence="4 5" key="1">
    <citation type="submission" date="2020-04" db="EMBL/GenBank/DDBJ databases">
        <title>Azohydromonas sp. isolated from soil.</title>
        <authorList>
            <person name="Dahal R.H."/>
        </authorList>
    </citation>
    <scope>NUCLEOTIDE SEQUENCE [LARGE SCALE GENOMIC DNA]</scope>
    <source>
        <strain evidence="4 5">G-1-1-14</strain>
    </source>
</reference>
<feature type="transmembrane region" description="Helical" evidence="2">
    <location>
        <begin position="125"/>
        <end position="143"/>
    </location>
</feature>
<keyword evidence="2" id="KW-0812">Transmembrane</keyword>
<evidence type="ECO:0000313" key="5">
    <source>
        <dbReference type="Proteomes" id="UP000574067"/>
    </source>
</evidence>